<reference evidence="3" key="1">
    <citation type="submission" date="2017-09" db="EMBL/GenBank/DDBJ databases">
        <authorList>
            <person name="Varghese N."/>
            <person name="Submissions S."/>
        </authorList>
    </citation>
    <scope>NUCLEOTIDE SEQUENCE [LARGE SCALE GENOMIC DNA]</scope>
    <source>
        <strain evidence="3">JKS000234</strain>
    </source>
</reference>
<keyword evidence="1" id="KW-1133">Transmembrane helix</keyword>
<feature type="transmembrane region" description="Helical" evidence="1">
    <location>
        <begin position="6"/>
        <end position="26"/>
    </location>
</feature>
<sequence>MPFAPSYVNGFVQISVVLVTTLDYVIDGAGFYQQRVVEYSISQQKSSDPC</sequence>
<evidence type="ECO:0000313" key="3">
    <source>
        <dbReference type="Proteomes" id="UP000219271"/>
    </source>
</evidence>
<dbReference type="Proteomes" id="UP000219271">
    <property type="component" value="Unassembled WGS sequence"/>
</dbReference>
<keyword evidence="1" id="KW-0472">Membrane</keyword>
<accession>A0A286BRQ4</accession>
<organism evidence="2 3">
    <name type="scientific">Candidatus Pantoea floridensis</name>
    <dbReference type="NCBI Taxonomy" id="1938870"/>
    <lineage>
        <taxon>Bacteria</taxon>
        <taxon>Pseudomonadati</taxon>
        <taxon>Pseudomonadota</taxon>
        <taxon>Gammaproteobacteria</taxon>
        <taxon>Enterobacterales</taxon>
        <taxon>Erwiniaceae</taxon>
        <taxon>Pantoea</taxon>
    </lineage>
</organism>
<keyword evidence="1" id="KW-0812">Transmembrane</keyword>
<gene>
    <name evidence="2" type="ORF">SAMN06273570_1149</name>
</gene>
<evidence type="ECO:0000313" key="2">
    <source>
        <dbReference type="EMBL" id="SOD36836.1"/>
    </source>
</evidence>
<dbReference type="EMBL" id="OCMY01000001">
    <property type="protein sequence ID" value="SOD36836.1"/>
    <property type="molecule type" value="Genomic_DNA"/>
</dbReference>
<proteinExistence type="predicted"/>
<name>A0A286BRQ4_9GAMM</name>
<evidence type="ECO:0000256" key="1">
    <source>
        <dbReference type="SAM" id="Phobius"/>
    </source>
</evidence>
<protein>
    <submittedName>
        <fullName evidence="2">Uncharacterized protein</fullName>
    </submittedName>
</protein>
<keyword evidence="3" id="KW-1185">Reference proteome</keyword>
<dbReference type="AlphaFoldDB" id="A0A286BRQ4"/>